<evidence type="ECO:0000313" key="2">
    <source>
        <dbReference type="Proteomes" id="UP001234178"/>
    </source>
</evidence>
<name>A0ABQ9YPW4_9CRUS</name>
<keyword evidence="2" id="KW-1185">Reference proteome</keyword>
<dbReference type="Proteomes" id="UP001234178">
    <property type="component" value="Unassembled WGS sequence"/>
</dbReference>
<protein>
    <submittedName>
        <fullName evidence="1">Uncharacterized protein</fullName>
    </submittedName>
</protein>
<dbReference type="EMBL" id="JAOYFB010000001">
    <property type="protein sequence ID" value="KAK4002656.1"/>
    <property type="molecule type" value="Genomic_DNA"/>
</dbReference>
<gene>
    <name evidence="1" type="ORF">OUZ56_004468</name>
</gene>
<proteinExistence type="predicted"/>
<comment type="caution">
    <text evidence="1">The sequence shown here is derived from an EMBL/GenBank/DDBJ whole genome shotgun (WGS) entry which is preliminary data.</text>
</comment>
<evidence type="ECO:0000313" key="1">
    <source>
        <dbReference type="EMBL" id="KAK4002656.1"/>
    </source>
</evidence>
<organism evidence="1 2">
    <name type="scientific">Daphnia magna</name>
    <dbReference type="NCBI Taxonomy" id="35525"/>
    <lineage>
        <taxon>Eukaryota</taxon>
        <taxon>Metazoa</taxon>
        <taxon>Ecdysozoa</taxon>
        <taxon>Arthropoda</taxon>
        <taxon>Crustacea</taxon>
        <taxon>Branchiopoda</taxon>
        <taxon>Diplostraca</taxon>
        <taxon>Cladocera</taxon>
        <taxon>Anomopoda</taxon>
        <taxon>Daphniidae</taxon>
        <taxon>Daphnia</taxon>
    </lineage>
</organism>
<reference evidence="1 2" key="1">
    <citation type="journal article" date="2023" name="Nucleic Acids Res.">
        <title>The hologenome of Daphnia magna reveals possible DNA methylation and microbiome-mediated evolution of the host genome.</title>
        <authorList>
            <person name="Chaturvedi A."/>
            <person name="Li X."/>
            <person name="Dhandapani V."/>
            <person name="Marshall H."/>
            <person name="Kissane S."/>
            <person name="Cuenca-Cambronero M."/>
            <person name="Asole G."/>
            <person name="Calvet F."/>
            <person name="Ruiz-Romero M."/>
            <person name="Marangio P."/>
            <person name="Guigo R."/>
            <person name="Rago D."/>
            <person name="Mirbahai L."/>
            <person name="Eastwood N."/>
            <person name="Colbourne J.K."/>
            <person name="Zhou J."/>
            <person name="Mallon E."/>
            <person name="Orsini L."/>
        </authorList>
    </citation>
    <scope>NUCLEOTIDE SEQUENCE [LARGE SCALE GENOMIC DNA]</scope>
    <source>
        <strain evidence="1">LRV0_1</strain>
    </source>
</reference>
<sequence length="118" mass="13347">MRTIHRQSSAVTLRATVPLFRQSRDRRRTNQLSTSLCLSSHIETQSDLEVEASLTGGLQCWHSRLFIRDGGYLFCLFITNVSVVNVIERSLGTASSEDLKLRCCSFCFLGQFSIQQNT</sequence>
<accession>A0ABQ9YPW4</accession>